<dbReference type="AlphaFoldDB" id="A0A4R4DY60"/>
<comment type="caution">
    <text evidence="4">The sequence shown here is derived from an EMBL/GenBank/DDBJ whole genome shotgun (WGS) entry which is preliminary data.</text>
</comment>
<dbReference type="PANTHER" id="PTHR43080">
    <property type="entry name" value="CBS DOMAIN-CONTAINING PROTEIN CBSX3, MITOCHONDRIAL"/>
    <property type="match status" value="1"/>
</dbReference>
<name>A0A4R4DY60_9BACT</name>
<evidence type="ECO:0000256" key="2">
    <source>
        <dbReference type="PROSITE-ProRule" id="PRU00703"/>
    </source>
</evidence>
<sequence>MRTVAQLLTTKPPLFNQIGPNALVLEALNLLNSLNLSYLVVTEDGQYRGLFSERDYARNVILKGHASNSTPVREVMSVDLPIVNVEETIEQCMRLMNAHKTRYLLAYDDEQFVGVVTIHDLLREVINNRELVFDRATVSALVDQQEEGIF</sequence>
<evidence type="ECO:0000313" key="5">
    <source>
        <dbReference type="Proteomes" id="UP000295164"/>
    </source>
</evidence>
<keyword evidence="1 2" id="KW-0129">CBS domain</keyword>
<gene>
    <name evidence="4" type="ORF">E0486_11395</name>
</gene>
<dbReference type="RefSeq" id="WP_131852304.1">
    <property type="nucleotide sequence ID" value="NZ_SKFH01000017.1"/>
</dbReference>
<protein>
    <submittedName>
        <fullName evidence="4">CBS domain-containing protein</fullName>
    </submittedName>
</protein>
<accession>A0A4R4DY60</accession>
<feature type="domain" description="CBS" evidence="3">
    <location>
        <begin position="8"/>
        <end position="67"/>
    </location>
</feature>
<evidence type="ECO:0000256" key="1">
    <source>
        <dbReference type="ARBA" id="ARBA00023122"/>
    </source>
</evidence>
<feature type="domain" description="CBS" evidence="3">
    <location>
        <begin position="76"/>
        <end position="131"/>
    </location>
</feature>
<dbReference type="PANTHER" id="PTHR43080:SF2">
    <property type="entry name" value="CBS DOMAIN-CONTAINING PROTEIN"/>
    <property type="match status" value="1"/>
</dbReference>
<dbReference type="PROSITE" id="PS51371">
    <property type="entry name" value="CBS"/>
    <property type="match status" value="2"/>
</dbReference>
<dbReference type="EMBL" id="SKFH01000017">
    <property type="protein sequence ID" value="TCZ70156.1"/>
    <property type="molecule type" value="Genomic_DNA"/>
</dbReference>
<dbReference type="OrthoDB" id="9802114at2"/>
<dbReference type="InterPro" id="IPR046342">
    <property type="entry name" value="CBS_dom_sf"/>
</dbReference>
<dbReference type="SUPFAM" id="SSF54631">
    <property type="entry name" value="CBS-domain pair"/>
    <property type="match status" value="1"/>
</dbReference>
<dbReference type="SMART" id="SM00116">
    <property type="entry name" value="CBS"/>
    <property type="match status" value="2"/>
</dbReference>
<organism evidence="4 5">
    <name type="scientific">Flaviaesturariibacter aridisoli</name>
    <dbReference type="NCBI Taxonomy" id="2545761"/>
    <lineage>
        <taxon>Bacteria</taxon>
        <taxon>Pseudomonadati</taxon>
        <taxon>Bacteroidota</taxon>
        <taxon>Chitinophagia</taxon>
        <taxon>Chitinophagales</taxon>
        <taxon>Chitinophagaceae</taxon>
        <taxon>Flaviaestuariibacter</taxon>
    </lineage>
</organism>
<keyword evidence="5" id="KW-1185">Reference proteome</keyword>
<dbReference type="Gene3D" id="3.10.580.10">
    <property type="entry name" value="CBS-domain"/>
    <property type="match status" value="1"/>
</dbReference>
<proteinExistence type="predicted"/>
<reference evidence="4 5" key="1">
    <citation type="submission" date="2019-03" db="EMBL/GenBank/DDBJ databases">
        <authorList>
            <person name="Kim M.K.M."/>
        </authorList>
    </citation>
    <scope>NUCLEOTIDE SEQUENCE [LARGE SCALE GENOMIC DNA]</scope>
    <source>
        <strain evidence="4 5">17J68-15</strain>
    </source>
</reference>
<evidence type="ECO:0000259" key="3">
    <source>
        <dbReference type="PROSITE" id="PS51371"/>
    </source>
</evidence>
<dbReference type="Pfam" id="PF00571">
    <property type="entry name" value="CBS"/>
    <property type="match status" value="2"/>
</dbReference>
<dbReference type="Proteomes" id="UP000295164">
    <property type="component" value="Unassembled WGS sequence"/>
</dbReference>
<evidence type="ECO:0000313" key="4">
    <source>
        <dbReference type="EMBL" id="TCZ70156.1"/>
    </source>
</evidence>
<dbReference type="InterPro" id="IPR000644">
    <property type="entry name" value="CBS_dom"/>
</dbReference>
<dbReference type="InterPro" id="IPR051257">
    <property type="entry name" value="Diverse_CBS-Domain"/>
</dbReference>